<dbReference type="InterPro" id="IPR013320">
    <property type="entry name" value="ConA-like_dom_sf"/>
</dbReference>
<dbReference type="Proteomes" id="UP000001811">
    <property type="component" value="Unplaced"/>
</dbReference>
<evidence type="ECO:0000313" key="6">
    <source>
        <dbReference type="Proteomes" id="UP000001811"/>
    </source>
</evidence>
<evidence type="ECO:0000259" key="4">
    <source>
        <dbReference type="PROSITE" id="PS51304"/>
    </source>
</evidence>
<dbReference type="InterPro" id="IPR044156">
    <property type="entry name" value="Galectin-like"/>
</dbReference>
<dbReference type="CDD" id="cd00070">
    <property type="entry name" value="GLECT"/>
    <property type="match status" value="1"/>
</dbReference>
<reference evidence="5" key="2">
    <citation type="submission" date="2025-08" db="UniProtKB">
        <authorList>
            <consortium name="Ensembl"/>
        </authorList>
    </citation>
    <scope>IDENTIFICATION</scope>
    <source>
        <strain evidence="5">Thorbecke</strain>
    </source>
</reference>
<dbReference type="SMART" id="SM00276">
    <property type="entry name" value="GLECT"/>
    <property type="match status" value="1"/>
</dbReference>
<dbReference type="SUPFAM" id="SSF49899">
    <property type="entry name" value="Concanavalin A-like lectins/glucanases"/>
    <property type="match status" value="1"/>
</dbReference>
<protein>
    <recommendedName>
        <fullName evidence="2">Galectin</fullName>
    </recommendedName>
</protein>
<dbReference type="InParanoid" id="A0A5F9C5W9"/>
<dbReference type="SMR" id="A0A5F9C5W9"/>
<dbReference type="GO" id="GO:0043065">
    <property type="term" value="P:positive regulation of apoptotic process"/>
    <property type="evidence" value="ECO:0007669"/>
    <property type="project" value="Ensembl"/>
</dbReference>
<evidence type="ECO:0000313" key="5">
    <source>
        <dbReference type="Ensembl" id="ENSOCUP00000029161.1"/>
    </source>
</evidence>
<dbReference type="GeneTree" id="ENSGT00940000155025"/>
<dbReference type="Ensembl" id="ENSOCUT00000059105.1">
    <property type="protein sequence ID" value="ENSOCUP00000029161.1"/>
    <property type="gene ID" value="ENSOCUG00000002487.4"/>
</dbReference>
<evidence type="ECO:0000256" key="3">
    <source>
        <dbReference type="SAM" id="MobiDB-lite"/>
    </source>
</evidence>
<evidence type="ECO:0000256" key="2">
    <source>
        <dbReference type="RuleBase" id="RU102079"/>
    </source>
</evidence>
<proteinExistence type="predicted"/>
<dbReference type="Pfam" id="PF00337">
    <property type="entry name" value="Gal-bind_lectin"/>
    <property type="match status" value="1"/>
</dbReference>
<gene>
    <name evidence="5" type="primary">LGALS2</name>
</gene>
<evidence type="ECO:0000256" key="1">
    <source>
        <dbReference type="ARBA" id="ARBA00022734"/>
    </source>
</evidence>
<feature type="compositionally biased region" description="Pro residues" evidence="3">
    <location>
        <begin position="19"/>
        <end position="33"/>
    </location>
</feature>
<feature type="region of interest" description="Disordered" evidence="3">
    <location>
        <begin position="11"/>
        <end position="40"/>
    </location>
</feature>
<dbReference type="GO" id="GO:1990724">
    <property type="term" value="C:galectin complex"/>
    <property type="evidence" value="ECO:0007669"/>
    <property type="project" value="Ensembl"/>
</dbReference>
<dbReference type="FunCoup" id="A0A5F9C5W9">
    <property type="interactions" value="12"/>
</dbReference>
<dbReference type="Gene3D" id="2.60.120.200">
    <property type="match status" value="1"/>
</dbReference>
<dbReference type="PANTHER" id="PTHR11346">
    <property type="entry name" value="GALECTIN"/>
    <property type="match status" value="1"/>
</dbReference>
<keyword evidence="6" id="KW-1185">Reference proteome</keyword>
<dbReference type="PROSITE" id="PS51304">
    <property type="entry name" value="GALECTIN"/>
    <property type="match status" value="1"/>
</dbReference>
<name>A0A5F9C5W9_RABIT</name>
<dbReference type="InterPro" id="IPR001079">
    <property type="entry name" value="Galectin_CRD"/>
</dbReference>
<accession>A0A5F9C5W9</accession>
<dbReference type="Bgee" id="ENSOCUG00000002487">
    <property type="expression patterns" value="Expressed in heart and 15 other cell types or tissues"/>
</dbReference>
<dbReference type="AlphaFoldDB" id="A0A5F9C5W9"/>
<organism evidence="5 6">
    <name type="scientific">Oryctolagus cuniculus</name>
    <name type="common">Rabbit</name>
    <dbReference type="NCBI Taxonomy" id="9986"/>
    <lineage>
        <taxon>Eukaryota</taxon>
        <taxon>Metazoa</taxon>
        <taxon>Chordata</taxon>
        <taxon>Craniata</taxon>
        <taxon>Vertebrata</taxon>
        <taxon>Euteleostomi</taxon>
        <taxon>Mammalia</taxon>
        <taxon>Eutheria</taxon>
        <taxon>Euarchontoglires</taxon>
        <taxon>Glires</taxon>
        <taxon>Lagomorpha</taxon>
        <taxon>Leporidae</taxon>
        <taxon>Oryctolagus</taxon>
    </lineage>
</organism>
<dbReference type="GO" id="GO:0098609">
    <property type="term" value="P:cell-cell adhesion"/>
    <property type="evidence" value="ECO:0007669"/>
    <property type="project" value="Ensembl"/>
</dbReference>
<dbReference type="FunFam" id="2.60.120.200:FF:000021">
    <property type="entry name" value="Galectin"/>
    <property type="match status" value="1"/>
</dbReference>
<feature type="domain" description="Galectin" evidence="4">
    <location>
        <begin position="23"/>
        <end position="158"/>
    </location>
</feature>
<keyword evidence="1 2" id="KW-0430">Lectin</keyword>
<dbReference type="GO" id="GO:0030246">
    <property type="term" value="F:carbohydrate binding"/>
    <property type="evidence" value="ECO:0007669"/>
    <property type="project" value="UniProtKB-UniRule"/>
</dbReference>
<dbReference type="PANTHER" id="PTHR11346:SF104">
    <property type="entry name" value="GALECTIN-2"/>
    <property type="match status" value="1"/>
</dbReference>
<reference evidence="5" key="3">
    <citation type="submission" date="2025-09" db="UniProtKB">
        <authorList>
            <consortium name="Ensembl"/>
        </authorList>
    </citation>
    <scope>IDENTIFICATION</scope>
    <source>
        <strain evidence="5">Thorbecke</strain>
    </source>
</reference>
<sequence length="158" mass="17414">MGVGAPVYGQGQQFCPSRQTPPIPGLPPPPLWPRPQLEGTSSMPIPQRAPTMSLSCSFVINLGQGTDKLGLHFNPRFKESTIVCNSRDGSQWGREQRENHLCFSPGSEVKLTMTFEGDKFKVKLPDGHELTFPNRLGHSHLSYLGVQGGFSISSFKFE</sequence>
<reference evidence="5 6" key="1">
    <citation type="journal article" date="2011" name="Nature">
        <title>A high-resolution map of human evolutionary constraint using 29 mammals.</title>
        <authorList>
            <person name="Lindblad-Toh K."/>
            <person name="Garber M."/>
            <person name="Zuk O."/>
            <person name="Lin M.F."/>
            <person name="Parker B.J."/>
            <person name="Washietl S."/>
            <person name="Kheradpour P."/>
            <person name="Ernst J."/>
            <person name="Jordan G."/>
            <person name="Mauceli E."/>
            <person name="Ward L.D."/>
            <person name="Lowe C.B."/>
            <person name="Holloway A.K."/>
            <person name="Clamp M."/>
            <person name="Gnerre S."/>
            <person name="Alfoldi J."/>
            <person name="Beal K."/>
            <person name="Chang J."/>
            <person name="Clawson H."/>
            <person name="Cuff J."/>
            <person name="Di Palma F."/>
            <person name="Fitzgerald S."/>
            <person name="Flicek P."/>
            <person name="Guttman M."/>
            <person name="Hubisz M.J."/>
            <person name="Jaffe D.B."/>
            <person name="Jungreis I."/>
            <person name="Kent W.J."/>
            <person name="Kostka D."/>
            <person name="Lara M."/>
            <person name="Martins A.L."/>
            <person name="Massingham T."/>
            <person name="Moltke I."/>
            <person name="Raney B.J."/>
            <person name="Rasmussen M.D."/>
            <person name="Robinson J."/>
            <person name="Stark A."/>
            <person name="Vilella A.J."/>
            <person name="Wen J."/>
            <person name="Xie X."/>
            <person name="Zody M.C."/>
            <person name="Baldwin J."/>
            <person name="Bloom T."/>
            <person name="Chin C.W."/>
            <person name="Heiman D."/>
            <person name="Nicol R."/>
            <person name="Nusbaum C."/>
            <person name="Young S."/>
            <person name="Wilkinson J."/>
            <person name="Worley K.C."/>
            <person name="Kovar C.L."/>
            <person name="Muzny D.M."/>
            <person name="Gibbs R.A."/>
            <person name="Cree A."/>
            <person name="Dihn H.H."/>
            <person name="Fowler G."/>
            <person name="Jhangiani S."/>
            <person name="Joshi V."/>
            <person name="Lee S."/>
            <person name="Lewis L.R."/>
            <person name="Nazareth L.V."/>
            <person name="Okwuonu G."/>
            <person name="Santibanez J."/>
            <person name="Warren W.C."/>
            <person name="Mardis E.R."/>
            <person name="Weinstock G.M."/>
            <person name="Wilson R.K."/>
            <person name="Delehaunty K."/>
            <person name="Dooling D."/>
            <person name="Fronik C."/>
            <person name="Fulton L."/>
            <person name="Fulton B."/>
            <person name="Graves T."/>
            <person name="Minx P."/>
            <person name="Sodergren E."/>
            <person name="Birney E."/>
            <person name="Margulies E.H."/>
            <person name="Herrero J."/>
            <person name="Green E.D."/>
            <person name="Haussler D."/>
            <person name="Siepel A."/>
            <person name="Goldman N."/>
            <person name="Pollard K.S."/>
            <person name="Pedersen J.S."/>
            <person name="Lander E.S."/>
            <person name="Kellis M."/>
        </authorList>
    </citation>
    <scope>NUCLEOTIDE SEQUENCE [LARGE SCALE GENOMIC DNA]</scope>
    <source>
        <strain evidence="6">Thorbecke</strain>
    </source>
</reference>
<dbReference type="SMART" id="SM00908">
    <property type="entry name" value="Gal-bind_lectin"/>
    <property type="match status" value="1"/>
</dbReference>
<dbReference type="STRING" id="9986.ENSOCUP00000029161"/>
<dbReference type="GO" id="GO:0043029">
    <property type="term" value="P:T cell homeostasis"/>
    <property type="evidence" value="ECO:0007669"/>
    <property type="project" value="Ensembl"/>
</dbReference>